<organism evidence="2">
    <name type="scientific">Deinococcus sp. VB142</name>
    <dbReference type="NCBI Taxonomy" id="3112952"/>
    <lineage>
        <taxon>Bacteria</taxon>
        <taxon>Thermotogati</taxon>
        <taxon>Deinococcota</taxon>
        <taxon>Deinococci</taxon>
        <taxon>Deinococcales</taxon>
        <taxon>Deinococcaceae</taxon>
        <taxon>Deinococcus</taxon>
    </lineage>
</organism>
<name>A0AAU6Q3S4_9DEIO</name>
<dbReference type="RefSeq" id="WP_339096153.1">
    <property type="nucleotide sequence ID" value="NZ_CP149782.1"/>
</dbReference>
<feature type="region of interest" description="Disordered" evidence="1">
    <location>
        <begin position="1"/>
        <end position="26"/>
    </location>
</feature>
<dbReference type="EMBL" id="CP149782">
    <property type="protein sequence ID" value="WYF44981.1"/>
    <property type="molecule type" value="Genomic_DNA"/>
</dbReference>
<dbReference type="Pfam" id="PF12083">
    <property type="entry name" value="DUF3560"/>
    <property type="match status" value="1"/>
</dbReference>
<gene>
    <name evidence="2" type="ORF">WDJ50_02370</name>
</gene>
<dbReference type="AlphaFoldDB" id="A0AAU6Q3S4"/>
<reference evidence="2" key="1">
    <citation type="submission" date="2024-03" db="EMBL/GenBank/DDBJ databases">
        <title>Deinococcus weizhi sp. nov., isolated from human skin.</title>
        <authorList>
            <person name="Wei Z."/>
            <person name="Tian F."/>
            <person name="Yang C."/>
            <person name="Xin L.T."/>
            <person name="Wen Z.J."/>
            <person name="Lan K.C."/>
            <person name="Yu L."/>
            <person name="Zhe W."/>
            <person name="Dan F.D."/>
            <person name="Jun W."/>
            <person name="Rui Z."/>
            <person name="Yong X.J."/>
            <person name="Ting Y."/>
            <person name="Wei X."/>
            <person name="Xu Z.G."/>
            <person name="Xin Z."/>
            <person name="Dong F.G."/>
            <person name="Ni X.M."/>
            <person name="Zheng M.G."/>
            <person name="Chun Y."/>
            <person name="Qian W.X."/>
        </authorList>
    </citation>
    <scope>NUCLEOTIDE SEQUENCE</scope>
    <source>
        <strain evidence="2">VB142</strain>
    </source>
</reference>
<feature type="compositionally biased region" description="Basic and acidic residues" evidence="1">
    <location>
        <begin position="100"/>
        <end position="112"/>
    </location>
</feature>
<proteinExistence type="predicted"/>
<dbReference type="InterPro" id="IPR021944">
    <property type="entry name" value="DUF3560"/>
</dbReference>
<protein>
    <submittedName>
        <fullName evidence="2">DUF3560 domain-containing protein</fullName>
    </submittedName>
</protein>
<feature type="region of interest" description="Disordered" evidence="1">
    <location>
        <begin position="99"/>
        <end position="125"/>
    </location>
</feature>
<evidence type="ECO:0000256" key="1">
    <source>
        <dbReference type="SAM" id="MobiDB-lite"/>
    </source>
</evidence>
<accession>A0AAU6Q3S4</accession>
<evidence type="ECO:0000313" key="2">
    <source>
        <dbReference type="EMBL" id="WYF44981.1"/>
    </source>
</evidence>
<sequence>MTDTTQQGAADVAPFSPNGTALYNPDDDTLRWSNAERLTPTEYAQASTLGFKLWRGSSAWVATWTPEREDFLLQHVEQIDFELLTDDPEARQQRFVSRARAADARADQRREAASQGLPPMGEPVKLDHHSAKRHLRAIERSDQNMRAAVEEYKKADYWRSRAAGAERRARQKSDPNVVRRRIERLEAELRKQERRLELLSGQPDSPKTQTSVNHALRWIDHLELRLAFERARLELLGPAPFATAQAYKKGDTVKSSKWGKCEVVGVGPKNLKLKILEGGASGMTLSSPAYEVQPWEE</sequence>